<feature type="compositionally biased region" description="Basic and acidic residues" evidence="1">
    <location>
        <begin position="456"/>
        <end position="489"/>
    </location>
</feature>
<gene>
    <name evidence="2" type="ORF">CYLTODRAFT_447726</name>
</gene>
<sequence>MWKGLLAVLRCFPGHDFYNRYDDGYGQATDDEDDLVDSDWDGEFDSDGEEQQPASRVGDSGRNKKLRLDLETAFPRPDTPPSSPLTPLSDDDGPETAPEAVPPHVNAAAPAEPAGYKASQKKRSKRKRNQRRAEVQAALGTDEKAVHALRRAAMAPPLTVNYSIEKDAPVDASAFTAKRSPHPARAAEEKLLEDGYRLVDWDNDAGKWFCGACVPVVDRNSHFFVLLAGQPRDHASWEPVASGLGEEIERERQRVRWTARELDHNCGRAFPAPASGVSHCNGTKRPANRRQKRSVGCMMRSLSLSEPFRRLNGFVNTMLKAHNREMYDENERVLSALQERYPDIQRNFDGRTVFAAMTVNAGPQSVTRPTNQITGVTVFIPSALITHYNLPIAPGETRYSITQYSAGGLFRWVNNGFYFSTNSEVALTDPFRGHLRTFGGHSRTLEDTRGQTSQGHLKDISKTPRGHLEDKDTQGHLTDTHGHLKDSRTSRGQWTTEGRRPSYMSM</sequence>
<dbReference type="OrthoDB" id="3025143at2759"/>
<proteinExistence type="predicted"/>
<evidence type="ECO:0000313" key="3">
    <source>
        <dbReference type="Proteomes" id="UP000054007"/>
    </source>
</evidence>
<organism evidence="2 3">
    <name type="scientific">Cylindrobasidium torrendii FP15055 ss-10</name>
    <dbReference type="NCBI Taxonomy" id="1314674"/>
    <lineage>
        <taxon>Eukaryota</taxon>
        <taxon>Fungi</taxon>
        <taxon>Dikarya</taxon>
        <taxon>Basidiomycota</taxon>
        <taxon>Agaricomycotina</taxon>
        <taxon>Agaricomycetes</taxon>
        <taxon>Agaricomycetidae</taxon>
        <taxon>Agaricales</taxon>
        <taxon>Marasmiineae</taxon>
        <taxon>Physalacriaceae</taxon>
        <taxon>Cylindrobasidium</taxon>
    </lineage>
</organism>
<feature type="region of interest" description="Disordered" evidence="1">
    <location>
        <begin position="29"/>
        <end position="139"/>
    </location>
</feature>
<feature type="compositionally biased region" description="Basic and acidic residues" evidence="1">
    <location>
        <begin position="59"/>
        <end position="70"/>
    </location>
</feature>
<dbReference type="AlphaFoldDB" id="A0A0D7ATP7"/>
<evidence type="ECO:0000256" key="1">
    <source>
        <dbReference type="SAM" id="MobiDB-lite"/>
    </source>
</evidence>
<name>A0A0D7ATP7_9AGAR</name>
<accession>A0A0D7ATP7</accession>
<dbReference type="Proteomes" id="UP000054007">
    <property type="component" value="Unassembled WGS sequence"/>
</dbReference>
<protein>
    <submittedName>
        <fullName evidence="2">Uncharacterized protein</fullName>
    </submittedName>
</protein>
<evidence type="ECO:0000313" key="2">
    <source>
        <dbReference type="EMBL" id="KIY61385.1"/>
    </source>
</evidence>
<feature type="compositionally biased region" description="Acidic residues" evidence="1">
    <location>
        <begin position="29"/>
        <end position="50"/>
    </location>
</feature>
<dbReference type="EMBL" id="KN880958">
    <property type="protein sequence ID" value="KIY61385.1"/>
    <property type="molecule type" value="Genomic_DNA"/>
</dbReference>
<dbReference type="STRING" id="1314674.A0A0D7ATP7"/>
<feature type="region of interest" description="Disordered" evidence="1">
    <location>
        <begin position="438"/>
        <end position="506"/>
    </location>
</feature>
<reference evidence="2 3" key="1">
    <citation type="journal article" date="2015" name="Fungal Genet. Biol.">
        <title>Evolution of novel wood decay mechanisms in Agaricales revealed by the genome sequences of Fistulina hepatica and Cylindrobasidium torrendii.</title>
        <authorList>
            <person name="Floudas D."/>
            <person name="Held B.W."/>
            <person name="Riley R."/>
            <person name="Nagy L.G."/>
            <person name="Koehler G."/>
            <person name="Ransdell A.S."/>
            <person name="Younus H."/>
            <person name="Chow J."/>
            <person name="Chiniquy J."/>
            <person name="Lipzen A."/>
            <person name="Tritt A."/>
            <person name="Sun H."/>
            <person name="Haridas S."/>
            <person name="LaButti K."/>
            <person name="Ohm R.A."/>
            <person name="Kues U."/>
            <person name="Blanchette R.A."/>
            <person name="Grigoriev I.V."/>
            <person name="Minto R.E."/>
            <person name="Hibbett D.S."/>
        </authorList>
    </citation>
    <scope>NUCLEOTIDE SEQUENCE [LARGE SCALE GENOMIC DNA]</scope>
    <source>
        <strain evidence="2 3">FP15055 ss-10</strain>
    </source>
</reference>
<feature type="compositionally biased region" description="Low complexity" evidence="1">
    <location>
        <begin position="97"/>
        <end position="118"/>
    </location>
</feature>
<keyword evidence="3" id="KW-1185">Reference proteome</keyword>
<feature type="compositionally biased region" description="Basic residues" evidence="1">
    <location>
        <begin position="119"/>
        <end position="130"/>
    </location>
</feature>